<keyword evidence="2" id="KW-1185">Reference proteome</keyword>
<organism evidence="1 2">
    <name type="scientific">Viridothelium virens</name>
    <name type="common">Speckled blister lichen</name>
    <name type="synonym">Trypethelium virens</name>
    <dbReference type="NCBI Taxonomy" id="1048519"/>
    <lineage>
        <taxon>Eukaryota</taxon>
        <taxon>Fungi</taxon>
        <taxon>Dikarya</taxon>
        <taxon>Ascomycota</taxon>
        <taxon>Pezizomycotina</taxon>
        <taxon>Dothideomycetes</taxon>
        <taxon>Dothideomycetes incertae sedis</taxon>
        <taxon>Trypetheliales</taxon>
        <taxon>Trypetheliaceae</taxon>
        <taxon>Viridothelium</taxon>
    </lineage>
</organism>
<gene>
    <name evidence="1" type="ORF">EV356DRAFT_508263</name>
</gene>
<protein>
    <submittedName>
        <fullName evidence="1">Uncharacterized protein</fullName>
    </submittedName>
</protein>
<name>A0A6A6GY62_VIRVR</name>
<evidence type="ECO:0000313" key="1">
    <source>
        <dbReference type="EMBL" id="KAF2230662.1"/>
    </source>
</evidence>
<dbReference type="EMBL" id="ML991837">
    <property type="protein sequence ID" value="KAF2230662.1"/>
    <property type="molecule type" value="Genomic_DNA"/>
</dbReference>
<accession>A0A6A6GY62</accession>
<proteinExistence type="predicted"/>
<dbReference type="Proteomes" id="UP000800092">
    <property type="component" value="Unassembled WGS sequence"/>
</dbReference>
<sequence>MAYRGEFLCSAMDTCQLKRLRIHFRAGASKSIFWEAALSGTRMLKLAVDLDSRY</sequence>
<evidence type="ECO:0000313" key="2">
    <source>
        <dbReference type="Proteomes" id="UP000800092"/>
    </source>
</evidence>
<dbReference type="AlphaFoldDB" id="A0A6A6GY62"/>
<reference evidence="1" key="1">
    <citation type="journal article" date="2020" name="Stud. Mycol.">
        <title>101 Dothideomycetes genomes: a test case for predicting lifestyles and emergence of pathogens.</title>
        <authorList>
            <person name="Haridas S."/>
            <person name="Albert R."/>
            <person name="Binder M."/>
            <person name="Bloem J."/>
            <person name="Labutti K."/>
            <person name="Salamov A."/>
            <person name="Andreopoulos B."/>
            <person name="Baker S."/>
            <person name="Barry K."/>
            <person name="Bills G."/>
            <person name="Bluhm B."/>
            <person name="Cannon C."/>
            <person name="Castanera R."/>
            <person name="Culley D."/>
            <person name="Daum C."/>
            <person name="Ezra D."/>
            <person name="Gonzalez J."/>
            <person name="Henrissat B."/>
            <person name="Kuo A."/>
            <person name="Liang C."/>
            <person name="Lipzen A."/>
            <person name="Lutzoni F."/>
            <person name="Magnuson J."/>
            <person name="Mondo S."/>
            <person name="Nolan M."/>
            <person name="Ohm R."/>
            <person name="Pangilinan J."/>
            <person name="Park H.-J."/>
            <person name="Ramirez L."/>
            <person name="Alfaro M."/>
            <person name="Sun H."/>
            <person name="Tritt A."/>
            <person name="Yoshinaga Y."/>
            <person name="Zwiers L.-H."/>
            <person name="Turgeon B."/>
            <person name="Goodwin S."/>
            <person name="Spatafora J."/>
            <person name="Crous P."/>
            <person name="Grigoriev I."/>
        </authorList>
    </citation>
    <scope>NUCLEOTIDE SEQUENCE</scope>
    <source>
        <strain evidence="1">Tuck. ex Michener</strain>
    </source>
</reference>